<protein>
    <submittedName>
        <fullName evidence="2">Apoptotic chromatin condensation inducer in the nucleus-like</fullName>
    </submittedName>
</protein>
<dbReference type="EMBL" id="LXQA010179465">
    <property type="protein sequence ID" value="MCI30423.1"/>
    <property type="molecule type" value="Genomic_DNA"/>
</dbReference>
<sequence>PNLDKANSSEDVGYPEKLNLDRSSGDDSMEEDLPESKQIDSKFNVDELGVKGESVEMPIVKEECATAVVGEGLSAEKGGTDHNNNIPSVSLVKKQKIHVVCTLYYIFGCLNIHCVFSHHVEL</sequence>
<dbReference type="AlphaFoldDB" id="A0A392R1F7"/>
<reference evidence="2 3" key="1">
    <citation type="journal article" date="2018" name="Front. Plant Sci.">
        <title>Red Clover (Trifolium pratense) and Zigzag Clover (T. medium) - A Picture of Genomic Similarities and Differences.</title>
        <authorList>
            <person name="Dluhosova J."/>
            <person name="Istvanek J."/>
            <person name="Nedelnik J."/>
            <person name="Repkova J."/>
        </authorList>
    </citation>
    <scope>NUCLEOTIDE SEQUENCE [LARGE SCALE GENOMIC DNA]</scope>
    <source>
        <strain evidence="3">cv. 10/8</strain>
        <tissue evidence="2">Leaf</tissue>
    </source>
</reference>
<name>A0A392R1F7_9FABA</name>
<dbReference type="PANTHER" id="PTHR47031:SF3">
    <property type="entry name" value="SAP DOMAIN-CONTAINING PROTEIN"/>
    <property type="match status" value="1"/>
</dbReference>
<keyword evidence="3" id="KW-1185">Reference proteome</keyword>
<proteinExistence type="predicted"/>
<comment type="caution">
    <text evidence="2">The sequence shown here is derived from an EMBL/GenBank/DDBJ whole genome shotgun (WGS) entry which is preliminary data.</text>
</comment>
<evidence type="ECO:0000313" key="3">
    <source>
        <dbReference type="Proteomes" id="UP000265520"/>
    </source>
</evidence>
<organism evidence="2 3">
    <name type="scientific">Trifolium medium</name>
    <dbReference type="NCBI Taxonomy" id="97028"/>
    <lineage>
        <taxon>Eukaryota</taxon>
        <taxon>Viridiplantae</taxon>
        <taxon>Streptophyta</taxon>
        <taxon>Embryophyta</taxon>
        <taxon>Tracheophyta</taxon>
        <taxon>Spermatophyta</taxon>
        <taxon>Magnoliopsida</taxon>
        <taxon>eudicotyledons</taxon>
        <taxon>Gunneridae</taxon>
        <taxon>Pentapetalae</taxon>
        <taxon>rosids</taxon>
        <taxon>fabids</taxon>
        <taxon>Fabales</taxon>
        <taxon>Fabaceae</taxon>
        <taxon>Papilionoideae</taxon>
        <taxon>50 kb inversion clade</taxon>
        <taxon>NPAAA clade</taxon>
        <taxon>Hologalegina</taxon>
        <taxon>IRL clade</taxon>
        <taxon>Trifolieae</taxon>
        <taxon>Trifolium</taxon>
    </lineage>
</organism>
<evidence type="ECO:0000313" key="2">
    <source>
        <dbReference type="EMBL" id="MCI30423.1"/>
    </source>
</evidence>
<feature type="compositionally biased region" description="Polar residues" evidence="1">
    <location>
        <begin position="1"/>
        <end position="10"/>
    </location>
</feature>
<feature type="non-terminal residue" evidence="2">
    <location>
        <position position="1"/>
    </location>
</feature>
<evidence type="ECO:0000256" key="1">
    <source>
        <dbReference type="SAM" id="MobiDB-lite"/>
    </source>
</evidence>
<feature type="region of interest" description="Disordered" evidence="1">
    <location>
        <begin position="1"/>
        <end position="37"/>
    </location>
</feature>
<dbReference type="Proteomes" id="UP000265520">
    <property type="component" value="Unassembled WGS sequence"/>
</dbReference>
<dbReference type="PANTHER" id="PTHR47031">
    <property type="entry name" value="SAP DNA-BINDING DOMAIN-CONTAINING PROTEIN"/>
    <property type="match status" value="1"/>
</dbReference>
<accession>A0A392R1F7</accession>